<proteinExistence type="inferred from homology"/>
<dbReference type="Gene3D" id="3.90.940.10">
    <property type="match status" value="1"/>
</dbReference>
<comment type="caution">
    <text evidence="12">The sequence shown here is derived from an EMBL/GenBank/DDBJ whole genome shotgun (WGS) entry which is preliminary data.</text>
</comment>
<evidence type="ECO:0000256" key="9">
    <source>
        <dbReference type="ARBA" id="ARBA00030998"/>
    </source>
</evidence>
<dbReference type="SUPFAM" id="SSF63562">
    <property type="entry name" value="RPB6/omega subunit-like"/>
    <property type="match status" value="1"/>
</dbReference>
<gene>
    <name evidence="11" type="primary">rpoZ</name>
    <name evidence="12" type="ORF">EV700_0596</name>
</gene>
<comment type="catalytic activity">
    <reaction evidence="10 11">
        <text>RNA(n) + a ribonucleoside 5'-triphosphate = RNA(n+1) + diphosphate</text>
        <dbReference type="Rhea" id="RHEA:21248"/>
        <dbReference type="Rhea" id="RHEA-COMP:14527"/>
        <dbReference type="Rhea" id="RHEA-COMP:17342"/>
        <dbReference type="ChEBI" id="CHEBI:33019"/>
        <dbReference type="ChEBI" id="CHEBI:61557"/>
        <dbReference type="ChEBI" id="CHEBI:140395"/>
        <dbReference type="EC" id="2.7.7.6"/>
    </reaction>
</comment>
<comment type="function">
    <text evidence="11">Promotes RNA polymerase assembly. Latches the N- and C-terminal regions of the beta' subunit thereby facilitating its interaction with the beta and alpha subunits.</text>
</comment>
<reference evidence="12 13" key="1">
    <citation type="submission" date="2019-02" db="EMBL/GenBank/DDBJ databases">
        <title>Genomic Encyclopedia of Type Strains, Phase IV (KMG-IV): sequencing the most valuable type-strain genomes for metagenomic binning, comparative biology and taxonomic classification.</title>
        <authorList>
            <person name="Goeker M."/>
        </authorList>
    </citation>
    <scope>NUCLEOTIDE SEQUENCE [LARGE SCALE GENOMIC DNA]</scope>
    <source>
        <strain evidence="12 13">DSM 105135</strain>
    </source>
</reference>
<dbReference type="GO" id="GO:0003899">
    <property type="term" value="F:DNA-directed RNA polymerase activity"/>
    <property type="evidence" value="ECO:0007669"/>
    <property type="project" value="UniProtKB-UniRule"/>
</dbReference>
<evidence type="ECO:0000256" key="4">
    <source>
        <dbReference type="ARBA" id="ARBA00022478"/>
    </source>
</evidence>
<keyword evidence="4 11" id="KW-0240">DNA-directed RNA polymerase</keyword>
<keyword evidence="7 11" id="KW-0804">Transcription</keyword>
<evidence type="ECO:0000313" key="12">
    <source>
        <dbReference type="EMBL" id="RZU47629.1"/>
    </source>
</evidence>
<evidence type="ECO:0000256" key="7">
    <source>
        <dbReference type="ARBA" id="ARBA00023163"/>
    </source>
</evidence>
<dbReference type="EC" id="2.7.7.6" evidence="2 11"/>
<dbReference type="PANTHER" id="PTHR34476:SF1">
    <property type="entry name" value="DNA-DIRECTED RNA POLYMERASE SUBUNIT OMEGA"/>
    <property type="match status" value="1"/>
</dbReference>
<accession>A0A4Q7ZCM0</accession>
<dbReference type="AlphaFoldDB" id="A0A4Q7ZCM0"/>
<evidence type="ECO:0000256" key="1">
    <source>
        <dbReference type="ARBA" id="ARBA00006711"/>
    </source>
</evidence>
<evidence type="ECO:0000256" key="10">
    <source>
        <dbReference type="ARBA" id="ARBA00048552"/>
    </source>
</evidence>
<dbReference type="InterPro" id="IPR006110">
    <property type="entry name" value="Pol_omega/Rpo6/RPB6"/>
</dbReference>
<evidence type="ECO:0000256" key="8">
    <source>
        <dbReference type="ARBA" id="ARBA00029924"/>
    </source>
</evidence>
<name>A0A4Q7ZCM0_9GAMM</name>
<sequence>MARVTVDDCLGAVENRFELVLVAARRARQLSTGNKEALLAWDNDKPTVMALREIAAGLVDRSILHAKEEEPEDDVALDINLGMGLGNLDNAF</sequence>
<dbReference type="Proteomes" id="UP000292423">
    <property type="component" value="Unassembled WGS sequence"/>
</dbReference>
<dbReference type="PANTHER" id="PTHR34476">
    <property type="entry name" value="DNA-DIRECTED RNA POLYMERASE SUBUNIT OMEGA"/>
    <property type="match status" value="1"/>
</dbReference>
<keyword evidence="6 11" id="KW-0548">Nucleotidyltransferase</keyword>
<evidence type="ECO:0000313" key="13">
    <source>
        <dbReference type="Proteomes" id="UP000292423"/>
    </source>
</evidence>
<dbReference type="Pfam" id="PF01192">
    <property type="entry name" value="RNA_pol_Rpb6"/>
    <property type="match status" value="1"/>
</dbReference>
<dbReference type="GO" id="GO:0000428">
    <property type="term" value="C:DNA-directed RNA polymerase complex"/>
    <property type="evidence" value="ECO:0007669"/>
    <property type="project" value="UniProtKB-KW"/>
</dbReference>
<dbReference type="RefSeq" id="WP_130410853.1">
    <property type="nucleotide sequence ID" value="NZ_SHKX01000010.1"/>
</dbReference>
<comment type="similarity">
    <text evidence="1 11">Belongs to the RNA polymerase subunit omega family.</text>
</comment>
<keyword evidence="13" id="KW-1185">Reference proteome</keyword>
<evidence type="ECO:0000256" key="5">
    <source>
        <dbReference type="ARBA" id="ARBA00022679"/>
    </source>
</evidence>
<evidence type="ECO:0000256" key="3">
    <source>
        <dbReference type="ARBA" id="ARBA00013725"/>
    </source>
</evidence>
<dbReference type="GO" id="GO:0006351">
    <property type="term" value="P:DNA-templated transcription"/>
    <property type="evidence" value="ECO:0007669"/>
    <property type="project" value="UniProtKB-UniRule"/>
</dbReference>
<evidence type="ECO:0000256" key="11">
    <source>
        <dbReference type="HAMAP-Rule" id="MF_00366"/>
    </source>
</evidence>
<protein>
    <recommendedName>
        <fullName evidence="3 11">DNA-directed RNA polymerase subunit omega</fullName>
        <shortName evidence="11">RNAP omega subunit</shortName>
        <ecNumber evidence="2 11">2.7.7.6</ecNumber>
    </recommendedName>
    <alternativeName>
        <fullName evidence="9 11">RNA polymerase omega subunit</fullName>
    </alternativeName>
    <alternativeName>
        <fullName evidence="8 11">Transcriptase subunit omega</fullName>
    </alternativeName>
</protein>
<dbReference type="OrthoDB" id="9796300at2"/>
<dbReference type="EMBL" id="SHKX01000010">
    <property type="protein sequence ID" value="RZU47629.1"/>
    <property type="molecule type" value="Genomic_DNA"/>
</dbReference>
<organism evidence="12 13">
    <name type="scientific">Fluviicoccus keumensis</name>
    <dbReference type="NCBI Taxonomy" id="1435465"/>
    <lineage>
        <taxon>Bacteria</taxon>
        <taxon>Pseudomonadati</taxon>
        <taxon>Pseudomonadota</taxon>
        <taxon>Gammaproteobacteria</taxon>
        <taxon>Moraxellales</taxon>
        <taxon>Moraxellaceae</taxon>
        <taxon>Fluviicoccus</taxon>
    </lineage>
</organism>
<dbReference type="InterPro" id="IPR003716">
    <property type="entry name" value="DNA-dir_RNA_pol_omega"/>
</dbReference>
<evidence type="ECO:0000256" key="2">
    <source>
        <dbReference type="ARBA" id="ARBA00012418"/>
    </source>
</evidence>
<keyword evidence="5 11" id="KW-0808">Transferase</keyword>
<dbReference type="SMART" id="SM01409">
    <property type="entry name" value="RNA_pol_Rpb6"/>
    <property type="match status" value="1"/>
</dbReference>
<evidence type="ECO:0000256" key="6">
    <source>
        <dbReference type="ARBA" id="ARBA00022695"/>
    </source>
</evidence>
<dbReference type="HAMAP" id="MF_00366">
    <property type="entry name" value="RNApol_bact_RpoZ"/>
    <property type="match status" value="1"/>
</dbReference>
<dbReference type="NCBIfam" id="TIGR00690">
    <property type="entry name" value="rpoZ"/>
    <property type="match status" value="1"/>
</dbReference>
<comment type="subunit">
    <text evidence="11">The RNAP catalytic core consists of 2 alpha, 1 beta, 1 beta' and 1 omega subunit. When a sigma factor is associated with the core the holoenzyme is formed, which can initiate transcription.</text>
</comment>
<dbReference type="GO" id="GO:0003677">
    <property type="term" value="F:DNA binding"/>
    <property type="evidence" value="ECO:0007669"/>
    <property type="project" value="UniProtKB-UniRule"/>
</dbReference>
<dbReference type="InterPro" id="IPR036161">
    <property type="entry name" value="RPB6/omega-like_sf"/>
</dbReference>